<proteinExistence type="predicted"/>
<dbReference type="AlphaFoldDB" id="A0AB33JAS4"/>
<name>A0AB33JAS4_9BACT</name>
<evidence type="ECO:0000313" key="1">
    <source>
        <dbReference type="EMBL" id="BFO78734.1"/>
    </source>
</evidence>
<dbReference type="EMBL" id="AP035788">
    <property type="protein sequence ID" value="BFO78734.1"/>
    <property type="molecule type" value="Genomic_DNA"/>
</dbReference>
<organism evidence="1">
    <name type="scientific">Prevotella sp. GTC17260</name>
    <dbReference type="NCBI Taxonomy" id="3236796"/>
    <lineage>
        <taxon>Bacteria</taxon>
        <taxon>Pseudomonadati</taxon>
        <taxon>Bacteroidota</taxon>
        <taxon>Bacteroidia</taxon>
        <taxon>Bacteroidales</taxon>
        <taxon>Prevotellaceae</taxon>
        <taxon>Prevotella</taxon>
    </lineage>
</organism>
<gene>
    <name evidence="1" type="ORF">GTC17260_13690</name>
</gene>
<reference evidence="1" key="1">
    <citation type="submission" date="2024-07" db="EMBL/GenBank/DDBJ databases">
        <title>Complete genome sequence of Prevotella sp. YM-2024 GTC17260.</title>
        <authorList>
            <person name="Hayashi M."/>
            <person name="Muto Y."/>
            <person name="Tanaka K."/>
            <person name="Niwa H."/>
        </authorList>
    </citation>
    <scope>NUCLEOTIDE SEQUENCE</scope>
    <source>
        <strain evidence="1">GTC17260</strain>
    </source>
</reference>
<protein>
    <recommendedName>
        <fullName evidence="2">Tetratricopeptide repeat protein</fullName>
    </recommendedName>
</protein>
<evidence type="ECO:0008006" key="2">
    <source>
        <dbReference type="Google" id="ProtNLM"/>
    </source>
</evidence>
<sequence length="699" mass="82757">MMPVHNYYLFDVYAAKYSYFSFDDQLFEYWKQYTGVAYEENELYNHYPNKYSYSDLFFDEDCAFLMEAARKKGDKDMMAYIRLIAEYSKVSGDLYNQWSYPTQETIEYTNQTLTRMANTATQRLHGRLKAQYCLLLMRANMTMKRYADNIRVWEETGNGLPKGVYRDFCRNIYANALYNLPNDKQAAKHMQMALDIYAEQGDLQSMTWRLLQYRNVAGIRKIYSETPNSPSLIYLIQEFVNGAQETTDSEGDKDAVEWVGYVPTHTSEMEQFIELSNRVLREGKAKDPCLWQAANAMLHYIMGNYRRAGDVAERAMMLRGMPRSHDVARSIRLMARARLLPLHGDGTEFIAQEIKWLDRKSELVGSYNRWDEYFWKVKDRLIYTVLVPRYKAMGNKNMQTALMGIPYKEKSVFEPIAYTYNSPHTPWIEEKNQIDSLTASEAISYAKFVYSHPKDALERYAVSNATHDREYYNDLIGSKFLREGRFAEALPYLRKLPMLYINNPQSDYLLWHRDFAAPRWFIRQRDGNQFDYYEIPALAKNYKVAYCEDMLQLQSRYRLAGTDADRCKLSYELAKRYFQASPYGDCWYLTRDTWSAYDSTKTYEKDFAQETLRWLDVCLHYAHDDFQMKQQALYAKAFVLLNVHVKSPSFFWIDKDDIFKYPDLRDVYTQLVDFCRQSTLFLDPTITRCDVLRQFMQEP</sequence>
<accession>A0AB33JAS4</accession>